<reference evidence="3 4" key="2">
    <citation type="submission" date="2018-11" db="EMBL/GenBank/DDBJ databases">
        <authorList>
            <consortium name="Pathogen Informatics"/>
        </authorList>
    </citation>
    <scope>NUCLEOTIDE SEQUENCE [LARGE SCALE GENOMIC DNA]</scope>
</reference>
<dbReference type="InterPro" id="IPR001372">
    <property type="entry name" value="Dynein_light_chain_typ-1/2"/>
</dbReference>
<protein>
    <submittedName>
        <fullName evidence="5">EF-hand domain-containing protein</fullName>
    </submittedName>
</protein>
<dbReference type="InterPro" id="IPR011992">
    <property type="entry name" value="EF-hand-dom_pair"/>
</dbReference>
<dbReference type="PROSITE" id="PS00018">
    <property type="entry name" value="EF_HAND_1"/>
    <property type="match status" value="1"/>
</dbReference>
<sequence length="278" mass="31857">MHHCGGNTPNLVEVDPFTQAFHEIDTDSDGIISRTDLENFVRRNDIEDDTLVRSWMKLFETSEGDFITMKVYREKLGLLDDDKHCSKATPVSSSGNRTYSGLEDPEIRVISASMSAERQSEIINQIYRLASSSNSRSKFNEAQTVEAQTVKATPTRSDTPYCVSHSSFHTQTRMELPRNVSIISTRMFLKDQVKITTKAVEILERCKRHGNMEMFTSKLKAYLDEKYGLIWHVVCTTGSYWMNYAHDGLWTLNFNVDEFQVLTWKTPFNNSISHSKAN</sequence>
<dbReference type="GO" id="GO:0007017">
    <property type="term" value="P:microtubule-based process"/>
    <property type="evidence" value="ECO:0007669"/>
    <property type="project" value="InterPro"/>
</dbReference>
<dbReference type="Proteomes" id="UP000274429">
    <property type="component" value="Unassembled WGS sequence"/>
</dbReference>
<dbReference type="GO" id="GO:0030286">
    <property type="term" value="C:dynein complex"/>
    <property type="evidence" value="ECO:0007669"/>
    <property type="project" value="InterPro"/>
</dbReference>
<evidence type="ECO:0000313" key="5">
    <source>
        <dbReference type="WBParaSite" id="TTAC_0000895501-mRNA-1"/>
    </source>
</evidence>
<evidence type="ECO:0000256" key="1">
    <source>
        <dbReference type="ARBA" id="ARBA00022837"/>
    </source>
</evidence>
<dbReference type="SUPFAM" id="SSF47473">
    <property type="entry name" value="EF-hand"/>
    <property type="match status" value="1"/>
</dbReference>
<proteinExistence type="predicted"/>
<dbReference type="EMBL" id="UYWX01020632">
    <property type="protein sequence ID" value="VDM33629.1"/>
    <property type="molecule type" value="Genomic_DNA"/>
</dbReference>
<organism evidence="5">
    <name type="scientific">Hydatigena taeniaeformis</name>
    <name type="common">Feline tapeworm</name>
    <name type="synonym">Taenia taeniaeformis</name>
    <dbReference type="NCBI Taxonomy" id="6205"/>
    <lineage>
        <taxon>Eukaryota</taxon>
        <taxon>Metazoa</taxon>
        <taxon>Spiralia</taxon>
        <taxon>Lophotrochozoa</taxon>
        <taxon>Platyhelminthes</taxon>
        <taxon>Cestoda</taxon>
        <taxon>Eucestoda</taxon>
        <taxon>Cyclophyllidea</taxon>
        <taxon>Taeniidae</taxon>
        <taxon>Hydatigera</taxon>
    </lineage>
</organism>
<feature type="domain" description="EF-hand" evidence="2">
    <location>
        <begin position="12"/>
        <end position="47"/>
    </location>
</feature>
<reference evidence="5" key="1">
    <citation type="submission" date="2017-02" db="UniProtKB">
        <authorList>
            <consortium name="WormBaseParasite"/>
        </authorList>
    </citation>
    <scope>IDENTIFICATION</scope>
</reference>
<keyword evidence="4" id="KW-1185">Reference proteome</keyword>
<name>A0A0R3X636_HYDTA</name>
<keyword evidence="1" id="KW-0106">Calcium</keyword>
<dbReference type="Gene3D" id="3.30.740.10">
    <property type="entry name" value="Protein Inhibitor Of Neuronal Nitric Oxide Synthase"/>
    <property type="match status" value="1"/>
</dbReference>
<accession>A0A0R3X636</accession>
<dbReference type="PROSITE" id="PS50222">
    <property type="entry name" value="EF_HAND_2"/>
    <property type="match status" value="1"/>
</dbReference>
<dbReference type="InterPro" id="IPR037177">
    <property type="entry name" value="DLC_sf"/>
</dbReference>
<dbReference type="SMART" id="SM01375">
    <property type="entry name" value="Dynein_light"/>
    <property type="match status" value="1"/>
</dbReference>
<dbReference type="CDD" id="cd21454">
    <property type="entry name" value="DLC-like_TAL"/>
    <property type="match status" value="1"/>
</dbReference>
<dbReference type="InterPro" id="IPR002048">
    <property type="entry name" value="EF_hand_dom"/>
</dbReference>
<dbReference type="GO" id="GO:0005509">
    <property type="term" value="F:calcium ion binding"/>
    <property type="evidence" value="ECO:0007669"/>
    <property type="project" value="InterPro"/>
</dbReference>
<dbReference type="OrthoDB" id="6506078at2759"/>
<evidence type="ECO:0000259" key="2">
    <source>
        <dbReference type="PROSITE" id="PS50222"/>
    </source>
</evidence>
<evidence type="ECO:0000313" key="4">
    <source>
        <dbReference type="Proteomes" id="UP000274429"/>
    </source>
</evidence>
<dbReference type="WBParaSite" id="TTAC_0000895501-mRNA-1">
    <property type="protein sequence ID" value="TTAC_0000895501-mRNA-1"/>
    <property type="gene ID" value="TTAC_0000895501"/>
</dbReference>
<dbReference type="STRING" id="6205.A0A0R3X636"/>
<dbReference type="SUPFAM" id="SSF54648">
    <property type="entry name" value="DLC"/>
    <property type="match status" value="1"/>
</dbReference>
<evidence type="ECO:0000313" key="3">
    <source>
        <dbReference type="EMBL" id="VDM33629.1"/>
    </source>
</evidence>
<gene>
    <name evidence="3" type="ORF">TTAC_LOCUS8940</name>
</gene>
<dbReference type="InterPro" id="IPR018247">
    <property type="entry name" value="EF_Hand_1_Ca_BS"/>
</dbReference>
<dbReference type="AlphaFoldDB" id="A0A0R3X636"/>
<dbReference type="Pfam" id="PF01221">
    <property type="entry name" value="Dynein_light"/>
    <property type="match status" value="1"/>
</dbReference>